<organism evidence="8">
    <name type="scientific">freshwater metagenome</name>
    <dbReference type="NCBI Taxonomy" id="449393"/>
    <lineage>
        <taxon>unclassified sequences</taxon>
        <taxon>metagenomes</taxon>
        <taxon>ecological metagenomes</taxon>
    </lineage>
</organism>
<evidence type="ECO:0000256" key="5">
    <source>
        <dbReference type="ARBA" id="ARBA00023002"/>
    </source>
</evidence>
<feature type="domain" description="Nitroreductase" evidence="6">
    <location>
        <begin position="17"/>
        <end position="223"/>
    </location>
</feature>
<accession>A0A6J7MKT1</accession>
<keyword evidence="5" id="KW-0560">Oxidoreductase</keyword>
<dbReference type="GO" id="GO:0016491">
    <property type="term" value="F:oxidoreductase activity"/>
    <property type="evidence" value="ECO:0007669"/>
    <property type="project" value="UniProtKB-KW"/>
</dbReference>
<name>A0A6J7MKT1_9ZZZZ</name>
<comment type="cofactor">
    <cofactor evidence="1">
        <name>FMN</name>
        <dbReference type="ChEBI" id="CHEBI:58210"/>
    </cofactor>
</comment>
<keyword evidence="4" id="KW-0288">FMN</keyword>
<dbReference type="SUPFAM" id="SSF55469">
    <property type="entry name" value="FMN-dependent nitroreductase-like"/>
    <property type="match status" value="1"/>
</dbReference>
<gene>
    <name evidence="7" type="ORF">UFOPK2252_00337</name>
    <name evidence="8" type="ORF">UFOPK3935_00741</name>
</gene>
<comment type="similarity">
    <text evidence="2">Belongs to the nitroreductase family.</text>
</comment>
<evidence type="ECO:0000313" key="7">
    <source>
        <dbReference type="EMBL" id="CAB4650964.1"/>
    </source>
</evidence>
<dbReference type="Pfam" id="PF00881">
    <property type="entry name" value="Nitroreductase"/>
    <property type="match status" value="1"/>
</dbReference>
<keyword evidence="3" id="KW-0285">Flavoprotein</keyword>
<dbReference type="Gene3D" id="3.40.109.10">
    <property type="entry name" value="NADH Oxidase"/>
    <property type="match status" value="1"/>
</dbReference>
<dbReference type="PANTHER" id="PTHR43673">
    <property type="entry name" value="NAD(P)H NITROREDUCTASE YDGI-RELATED"/>
    <property type="match status" value="1"/>
</dbReference>
<dbReference type="PANTHER" id="PTHR43673:SF2">
    <property type="entry name" value="NITROREDUCTASE"/>
    <property type="match status" value="1"/>
</dbReference>
<dbReference type="InterPro" id="IPR000415">
    <property type="entry name" value="Nitroreductase-like"/>
</dbReference>
<evidence type="ECO:0000313" key="8">
    <source>
        <dbReference type="EMBL" id="CAB4981750.1"/>
    </source>
</evidence>
<evidence type="ECO:0000256" key="4">
    <source>
        <dbReference type="ARBA" id="ARBA00022643"/>
    </source>
</evidence>
<evidence type="ECO:0000256" key="2">
    <source>
        <dbReference type="ARBA" id="ARBA00007118"/>
    </source>
</evidence>
<dbReference type="EMBL" id="CAFBOH010000092">
    <property type="protein sequence ID" value="CAB4981750.1"/>
    <property type="molecule type" value="Genomic_DNA"/>
</dbReference>
<proteinExistence type="inferred from homology"/>
<evidence type="ECO:0000256" key="3">
    <source>
        <dbReference type="ARBA" id="ARBA00022630"/>
    </source>
</evidence>
<dbReference type="EMBL" id="CAEZWN010000019">
    <property type="protein sequence ID" value="CAB4650964.1"/>
    <property type="molecule type" value="Genomic_DNA"/>
</dbReference>
<dbReference type="InterPro" id="IPR029479">
    <property type="entry name" value="Nitroreductase"/>
</dbReference>
<dbReference type="AlphaFoldDB" id="A0A6J7MKT1"/>
<evidence type="ECO:0000259" key="6">
    <source>
        <dbReference type="Pfam" id="PF00881"/>
    </source>
</evidence>
<evidence type="ECO:0000256" key="1">
    <source>
        <dbReference type="ARBA" id="ARBA00001917"/>
    </source>
</evidence>
<dbReference type="CDD" id="cd02136">
    <property type="entry name" value="PnbA_NfnB-like"/>
    <property type="match status" value="1"/>
</dbReference>
<sequence length="249" mass="27890">MGSKSKLSSEQISEFLASRRTTRDFLPDAIPQEKLDQILTDALTAPSWSNTRPFMIAIATGDSKDRISTEFSKRWAYLSTNLRKGLIGKIRIAITRYGLPTSNRLIGKPYSKDLKPRAMRLGADLYSHYGIAREDKLARDNWWAANYKFFGAPTELFIYVHKSLGIFSANDAGLMLENLVLSAHAHGLGTCPQGAAAIWDDVVRKEFEIPKNYRLLCGVAIGYPKDSKANQFESNRIKSAEIIAKKKSK</sequence>
<reference evidence="8" key="1">
    <citation type="submission" date="2020-05" db="EMBL/GenBank/DDBJ databases">
        <authorList>
            <person name="Chiriac C."/>
            <person name="Salcher M."/>
            <person name="Ghai R."/>
            <person name="Kavagutti S V."/>
        </authorList>
    </citation>
    <scope>NUCLEOTIDE SEQUENCE</scope>
</reference>
<protein>
    <submittedName>
        <fullName evidence="8">Unannotated protein</fullName>
    </submittedName>
</protein>